<name>A0ACD3SPA2_9BURK</name>
<organism evidence="1 2">
    <name type="scientific">Imbroritus primus</name>
    <dbReference type="NCBI Taxonomy" id="3058603"/>
    <lineage>
        <taxon>Bacteria</taxon>
        <taxon>Pseudomonadati</taxon>
        <taxon>Pseudomonadota</taxon>
        <taxon>Betaproteobacteria</taxon>
        <taxon>Burkholderiales</taxon>
        <taxon>Burkholderiaceae</taxon>
        <taxon>Imbroritus</taxon>
    </lineage>
</organism>
<sequence length="148" mass="16241">MNTRAYSLPLALCTATLLVACGSSPKQQQAAEAAADTPAAQAAAPAQMPEWQMLRARHFECATDKANELMRGSASSPDVARQALRACDDRLSAMRTSFRTYLETQMVSSHGKAGARRAADQLARDTERKVQTYLEQSVVYTRYQAKVR</sequence>
<protein>
    <submittedName>
        <fullName evidence="1">Uncharacterized protein</fullName>
    </submittedName>
</protein>
<accession>A0ACD3SPA2</accession>
<comment type="caution">
    <text evidence="1">The sequence shown here is derived from an EMBL/GenBank/DDBJ whole genome shotgun (WGS) entry which is preliminary data.</text>
</comment>
<reference evidence="1" key="1">
    <citation type="submission" date="2019-05" db="EMBL/GenBank/DDBJ databases">
        <title>Revised genome assembly of Burkholderiaceae (previously Ralstonia) sp. PBA.</title>
        <authorList>
            <person name="Gan H.M."/>
        </authorList>
    </citation>
    <scope>NUCLEOTIDE SEQUENCE</scope>
    <source>
        <strain evidence="1">PBA</strain>
    </source>
</reference>
<dbReference type="EMBL" id="AKCV02000017">
    <property type="protein sequence ID" value="TMS57948.1"/>
    <property type="molecule type" value="Genomic_DNA"/>
</dbReference>
<evidence type="ECO:0000313" key="2">
    <source>
        <dbReference type="Proteomes" id="UP000004277"/>
    </source>
</evidence>
<proteinExistence type="predicted"/>
<keyword evidence="2" id="KW-1185">Reference proteome</keyword>
<dbReference type="Proteomes" id="UP000004277">
    <property type="component" value="Unassembled WGS sequence"/>
</dbReference>
<evidence type="ECO:0000313" key="1">
    <source>
        <dbReference type="EMBL" id="TMS57948.1"/>
    </source>
</evidence>
<gene>
    <name evidence="1" type="ORF">MW7_010805</name>
</gene>